<gene>
    <name evidence="3" type="primary">LOC100902838</name>
</gene>
<proteinExistence type="predicted"/>
<protein>
    <submittedName>
        <fullName evidence="3">Uncharacterized protein LOC100902838</fullName>
    </submittedName>
</protein>
<name>A0AAJ6VXN2_9ACAR</name>
<feature type="region of interest" description="Disordered" evidence="1">
    <location>
        <begin position="288"/>
        <end position="380"/>
    </location>
</feature>
<organism evidence="2 3">
    <name type="scientific">Galendromus occidentalis</name>
    <name type="common">western predatory mite</name>
    <dbReference type="NCBI Taxonomy" id="34638"/>
    <lineage>
        <taxon>Eukaryota</taxon>
        <taxon>Metazoa</taxon>
        <taxon>Ecdysozoa</taxon>
        <taxon>Arthropoda</taxon>
        <taxon>Chelicerata</taxon>
        <taxon>Arachnida</taxon>
        <taxon>Acari</taxon>
        <taxon>Parasitiformes</taxon>
        <taxon>Mesostigmata</taxon>
        <taxon>Gamasina</taxon>
        <taxon>Phytoseioidea</taxon>
        <taxon>Phytoseiidae</taxon>
        <taxon>Typhlodrominae</taxon>
        <taxon>Galendromus</taxon>
    </lineage>
</organism>
<dbReference type="AlphaFoldDB" id="A0AAJ6VXN2"/>
<evidence type="ECO:0000313" key="3">
    <source>
        <dbReference type="RefSeq" id="XP_003743016.1"/>
    </source>
</evidence>
<feature type="compositionally biased region" description="Polar residues" evidence="1">
    <location>
        <begin position="319"/>
        <end position="338"/>
    </location>
</feature>
<dbReference type="RefSeq" id="XP_003743016.1">
    <property type="nucleotide sequence ID" value="XM_003742968.2"/>
</dbReference>
<dbReference type="Proteomes" id="UP000694867">
    <property type="component" value="Unplaced"/>
</dbReference>
<accession>A0AAJ6VXN2</accession>
<feature type="compositionally biased region" description="Low complexity" evidence="1">
    <location>
        <begin position="371"/>
        <end position="380"/>
    </location>
</feature>
<sequence length="565" mass="62404">MVEEGFLKNLLGAALVSAGGEVPLNHVQQILRKNFDIELPSVENHVALEKYLVTRFADICRVKRAADGHFVVRVLRLPSISHLLPSGYDEPEFEPLGMAESEPLKFEGAPAPLRNGTKVQPSRVSTVIPPNPPEHRNKKEPRAGEVRSPLPASLAKQARRFETAVYQDEADAAALLPNLENQLAEECFVRHLIEPTFQTTNSGAAFREVFCVATWGNEKIQSHPGFFCTEAGAKTNVIKKILTGIDALAPKVLQCQSSMSPGDVDSTPGFEGPKPNFGEVSEEISLSTKTNLTGQESRPIEQEFRSDSSQPGGFAVSVENRNGTQDGVTFFSGESASSDLPEESGQRASVALDDIFEEPDQSVGNKSQVALPSSEPSSELVPQIDMDQPSTHGYLSCVLEDRSLMVQVKGPGLEKWERQTYAFNPKSPTTEIVPFRWYVVHIAEGDDVRFYDRAMCVSEDGPQYDDRGFVYINFPDNGYSEYVDPSMVFDLKNYDEIDRLPAQALQIHAVGLTGRTPIEELSVAHPPHHDVLFLPAHRSQCFMSSCNLDVPHVYIYDTVTKRVLC</sequence>
<dbReference type="KEGG" id="goe:100902838"/>
<evidence type="ECO:0000256" key="1">
    <source>
        <dbReference type="SAM" id="MobiDB-lite"/>
    </source>
</evidence>
<feature type="compositionally biased region" description="Basic and acidic residues" evidence="1">
    <location>
        <begin position="133"/>
        <end position="145"/>
    </location>
</feature>
<evidence type="ECO:0000313" key="2">
    <source>
        <dbReference type="Proteomes" id="UP000694867"/>
    </source>
</evidence>
<dbReference type="GeneID" id="100902838"/>
<keyword evidence="2" id="KW-1185">Reference proteome</keyword>
<reference evidence="3" key="1">
    <citation type="submission" date="2025-08" db="UniProtKB">
        <authorList>
            <consortium name="RefSeq"/>
        </authorList>
    </citation>
    <scope>IDENTIFICATION</scope>
</reference>
<feature type="region of interest" description="Disordered" evidence="1">
    <location>
        <begin position="106"/>
        <end position="150"/>
    </location>
</feature>